<proteinExistence type="predicted"/>
<dbReference type="EMBL" id="PSQE01000008">
    <property type="protein sequence ID" value="RHN41405.1"/>
    <property type="molecule type" value="Genomic_DNA"/>
</dbReference>
<evidence type="ECO:0000313" key="3">
    <source>
        <dbReference type="Proteomes" id="UP000265566"/>
    </source>
</evidence>
<feature type="transmembrane region" description="Helical" evidence="1">
    <location>
        <begin position="105"/>
        <end position="129"/>
    </location>
</feature>
<dbReference type="AlphaFoldDB" id="A0A396GRM2"/>
<keyword evidence="1" id="KW-0812">Transmembrane</keyword>
<evidence type="ECO:0000256" key="1">
    <source>
        <dbReference type="SAM" id="Phobius"/>
    </source>
</evidence>
<feature type="transmembrane region" description="Helical" evidence="1">
    <location>
        <begin position="141"/>
        <end position="162"/>
    </location>
</feature>
<gene>
    <name evidence="2" type="ORF">MtrunA17_Chr8g0365731</name>
</gene>
<keyword evidence="1" id="KW-0472">Membrane</keyword>
<accession>A0A396GRM2</accession>
<sequence>MDHYNKYWIFQPKFPTKLFRQISNENFVGKHLEVKAQGPHAERRWNQIAWQLVVGWSYRGNFRRKTRGPHAQRGVVVTGAGCVYINTSALILTQSTNSKSFPSHFLHLILTQIFINITQILFFIIYTILHHFIIIVEVSNTVLLVPIHFEVGVCIVAVDFAASA</sequence>
<protein>
    <recommendedName>
        <fullName evidence="4">Transmembrane protein</fullName>
    </recommendedName>
</protein>
<reference evidence="3" key="1">
    <citation type="journal article" date="2018" name="Nat. Plants">
        <title>Whole-genome landscape of Medicago truncatula symbiotic genes.</title>
        <authorList>
            <person name="Pecrix Y."/>
            <person name="Staton S.E."/>
            <person name="Sallet E."/>
            <person name="Lelandais-Briere C."/>
            <person name="Moreau S."/>
            <person name="Carrere S."/>
            <person name="Blein T."/>
            <person name="Jardinaud M.F."/>
            <person name="Latrasse D."/>
            <person name="Zouine M."/>
            <person name="Zahm M."/>
            <person name="Kreplak J."/>
            <person name="Mayjonade B."/>
            <person name="Satge C."/>
            <person name="Perez M."/>
            <person name="Cauet S."/>
            <person name="Marande W."/>
            <person name="Chantry-Darmon C."/>
            <person name="Lopez-Roques C."/>
            <person name="Bouchez O."/>
            <person name="Berard A."/>
            <person name="Debelle F."/>
            <person name="Munos S."/>
            <person name="Bendahmane A."/>
            <person name="Berges H."/>
            <person name="Niebel A."/>
            <person name="Buitink J."/>
            <person name="Frugier F."/>
            <person name="Benhamed M."/>
            <person name="Crespi M."/>
            <person name="Gouzy J."/>
            <person name="Gamas P."/>
        </authorList>
    </citation>
    <scope>NUCLEOTIDE SEQUENCE [LARGE SCALE GENOMIC DNA]</scope>
    <source>
        <strain evidence="3">cv. Jemalong A17</strain>
    </source>
</reference>
<keyword evidence="1" id="KW-1133">Transmembrane helix</keyword>
<feature type="transmembrane region" description="Helical" evidence="1">
    <location>
        <begin position="74"/>
        <end position="93"/>
    </location>
</feature>
<dbReference type="Proteomes" id="UP000265566">
    <property type="component" value="Chromosome 8"/>
</dbReference>
<dbReference type="Gramene" id="rna47723">
    <property type="protein sequence ID" value="RHN41405.1"/>
    <property type="gene ID" value="gene47723"/>
</dbReference>
<evidence type="ECO:0000313" key="2">
    <source>
        <dbReference type="EMBL" id="RHN41405.1"/>
    </source>
</evidence>
<organism evidence="2 3">
    <name type="scientific">Medicago truncatula</name>
    <name type="common">Barrel medic</name>
    <name type="synonym">Medicago tribuloides</name>
    <dbReference type="NCBI Taxonomy" id="3880"/>
    <lineage>
        <taxon>Eukaryota</taxon>
        <taxon>Viridiplantae</taxon>
        <taxon>Streptophyta</taxon>
        <taxon>Embryophyta</taxon>
        <taxon>Tracheophyta</taxon>
        <taxon>Spermatophyta</taxon>
        <taxon>Magnoliopsida</taxon>
        <taxon>eudicotyledons</taxon>
        <taxon>Gunneridae</taxon>
        <taxon>Pentapetalae</taxon>
        <taxon>rosids</taxon>
        <taxon>fabids</taxon>
        <taxon>Fabales</taxon>
        <taxon>Fabaceae</taxon>
        <taxon>Papilionoideae</taxon>
        <taxon>50 kb inversion clade</taxon>
        <taxon>NPAAA clade</taxon>
        <taxon>Hologalegina</taxon>
        <taxon>IRL clade</taxon>
        <taxon>Trifolieae</taxon>
        <taxon>Medicago</taxon>
    </lineage>
</organism>
<evidence type="ECO:0008006" key="4">
    <source>
        <dbReference type="Google" id="ProtNLM"/>
    </source>
</evidence>
<comment type="caution">
    <text evidence="2">The sequence shown here is derived from an EMBL/GenBank/DDBJ whole genome shotgun (WGS) entry which is preliminary data.</text>
</comment>
<name>A0A396GRM2_MEDTR</name>